<evidence type="ECO:0000256" key="2">
    <source>
        <dbReference type="ARBA" id="ARBA00022679"/>
    </source>
</evidence>
<proteinExistence type="predicted"/>
<evidence type="ECO:0000259" key="5">
    <source>
        <dbReference type="Pfam" id="PF09273"/>
    </source>
</evidence>
<dbReference type="Pfam" id="PF09273">
    <property type="entry name" value="Rubis-subs-bind"/>
    <property type="match status" value="1"/>
</dbReference>
<feature type="region of interest" description="Disordered" evidence="4">
    <location>
        <begin position="1"/>
        <end position="88"/>
    </location>
</feature>
<dbReference type="PANTHER" id="PTHR13271:SF151">
    <property type="entry name" value="SET DOMAIN-CONTAINING PROTEIN 4"/>
    <property type="match status" value="1"/>
</dbReference>
<dbReference type="SUPFAM" id="SSF82199">
    <property type="entry name" value="SET domain"/>
    <property type="match status" value="1"/>
</dbReference>
<dbReference type="CDD" id="cd10527">
    <property type="entry name" value="SET_LSMT"/>
    <property type="match status" value="1"/>
</dbReference>
<protein>
    <recommendedName>
        <fullName evidence="5">Rubisco LSMT substrate-binding domain-containing protein</fullName>
    </recommendedName>
</protein>
<dbReference type="PANTHER" id="PTHR13271">
    <property type="entry name" value="UNCHARACTERIZED PUTATIVE METHYLTRANSFERASE"/>
    <property type="match status" value="1"/>
</dbReference>
<dbReference type="InterPro" id="IPR050600">
    <property type="entry name" value="SETD3_SETD6_MTase"/>
</dbReference>
<dbReference type="GO" id="GO:0016279">
    <property type="term" value="F:protein-lysine N-methyltransferase activity"/>
    <property type="evidence" value="ECO:0007669"/>
    <property type="project" value="TreeGrafter"/>
</dbReference>
<dbReference type="InterPro" id="IPR036464">
    <property type="entry name" value="Rubisco_LSMT_subst-bd_sf"/>
</dbReference>
<feature type="compositionally biased region" description="Basic and acidic residues" evidence="4">
    <location>
        <begin position="462"/>
        <end position="476"/>
    </location>
</feature>
<dbReference type="SUPFAM" id="SSF81822">
    <property type="entry name" value="RuBisCo LSMT C-terminal, substrate-binding domain"/>
    <property type="match status" value="1"/>
</dbReference>
<dbReference type="EMBL" id="HBGA01154005">
    <property type="protein sequence ID" value="CAD9044784.1"/>
    <property type="molecule type" value="Transcribed_RNA"/>
</dbReference>
<evidence type="ECO:0000256" key="1">
    <source>
        <dbReference type="ARBA" id="ARBA00022603"/>
    </source>
</evidence>
<feature type="compositionally biased region" description="Polar residues" evidence="4">
    <location>
        <begin position="75"/>
        <end position="85"/>
    </location>
</feature>
<evidence type="ECO:0000256" key="4">
    <source>
        <dbReference type="SAM" id="MobiDB-lite"/>
    </source>
</evidence>
<dbReference type="Gene3D" id="3.90.1420.10">
    <property type="entry name" value="Rubisco LSMT, substrate-binding domain"/>
    <property type="match status" value="1"/>
</dbReference>
<keyword evidence="1" id="KW-0489">Methyltransferase</keyword>
<dbReference type="GO" id="GO:0032259">
    <property type="term" value="P:methylation"/>
    <property type="evidence" value="ECO:0007669"/>
    <property type="project" value="UniProtKB-KW"/>
</dbReference>
<dbReference type="Gene3D" id="3.90.1410.10">
    <property type="entry name" value="set domain protein methyltransferase, domain 1"/>
    <property type="match status" value="1"/>
</dbReference>
<evidence type="ECO:0000313" key="6">
    <source>
        <dbReference type="EMBL" id="CAD9044784.1"/>
    </source>
</evidence>
<gene>
    <name evidence="6" type="ORF">EGYM00392_LOCUS55968</name>
</gene>
<keyword evidence="2" id="KW-0808">Transferase</keyword>
<accession>A0A7S1NV89</accession>
<reference evidence="6" key="1">
    <citation type="submission" date="2021-01" db="EMBL/GenBank/DDBJ databases">
        <authorList>
            <person name="Corre E."/>
            <person name="Pelletier E."/>
            <person name="Niang G."/>
            <person name="Scheremetjew M."/>
            <person name="Finn R."/>
            <person name="Kale V."/>
            <person name="Holt S."/>
            <person name="Cochrane G."/>
            <person name="Meng A."/>
            <person name="Brown T."/>
            <person name="Cohen L."/>
        </authorList>
    </citation>
    <scope>NUCLEOTIDE SEQUENCE</scope>
    <source>
        <strain evidence="6">NIES-381</strain>
    </source>
</reference>
<evidence type="ECO:0000256" key="3">
    <source>
        <dbReference type="ARBA" id="ARBA00022691"/>
    </source>
</evidence>
<dbReference type="InterPro" id="IPR015353">
    <property type="entry name" value="Rubisco_LSMT_subst-bd"/>
</dbReference>
<dbReference type="AlphaFoldDB" id="A0A7S1NV89"/>
<feature type="domain" description="Rubisco LSMT substrate-binding" evidence="5">
    <location>
        <begin position="386"/>
        <end position="505"/>
    </location>
</feature>
<feature type="compositionally biased region" description="Basic and acidic residues" evidence="4">
    <location>
        <begin position="49"/>
        <end position="62"/>
    </location>
</feature>
<organism evidence="6">
    <name type="scientific">Eutreptiella gymnastica</name>
    <dbReference type="NCBI Taxonomy" id="73025"/>
    <lineage>
        <taxon>Eukaryota</taxon>
        <taxon>Discoba</taxon>
        <taxon>Euglenozoa</taxon>
        <taxon>Euglenida</taxon>
        <taxon>Spirocuta</taxon>
        <taxon>Euglenophyceae</taxon>
        <taxon>Eutreptiales</taxon>
        <taxon>Eutreptiaceae</taxon>
        <taxon>Eutreptiella</taxon>
    </lineage>
</organism>
<feature type="region of interest" description="Disordered" evidence="4">
    <location>
        <begin position="462"/>
        <end position="489"/>
    </location>
</feature>
<dbReference type="InterPro" id="IPR046341">
    <property type="entry name" value="SET_dom_sf"/>
</dbReference>
<keyword evidence="3" id="KW-0949">S-adenosyl-L-methionine</keyword>
<name>A0A7S1NV89_9EUGL</name>
<sequence>MQPLPGHQFSCHTSPHPSARSNPGPCLPPDPLACQLDPSPAANSSPPLDPDRDPDLDSHLSSEPHPGSRPYGADSTPQAEGSPSPDQALLDWLASHGAELQKCIFPVGFDMQGGQVRGVAAAQCIEAGDLVFQIPAGLLITLRVVYASPLREIMLRHSDIGGNGTLALALFLVHEAHAGANSFFHPYINALPTLADFGYIPHLWTGPEHDELQDASSIEQIRTEAARWRYKWTQLRTLFAERYPHVAALQTPAFSEDRFLWAVLNVQTRSFANGLESDFEQCLVPFADLLNHPPPGVTVDGPEWCPRQGSSGPCFQMRATAQRRHGEQLYNSYGAYKSCQALICQYGFVSPSPRAIILMDLAILPSKPKLQAMEERGWNGGRCECDEYLPYCRLAVCTKEDIEAVASGGRSLANAVESPLSVANELQALARMQNALEKLLEGCPTTLQEDEQLLAQLVPERAGGRMDGPKRARYCDPPKAGQPDGPTAGPQQRLHLALLYRMQWKRSLRHHLKFVAMALCATRTIAGWCPAHHGEADSDARSDLDPSDIVGYLESWPRDLLPISEADAAAAVCSALSAVRALAQAGKG</sequence>
<feature type="compositionally biased region" description="Polar residues" evidence="4">
    <location>
        <begin position="10"/>
        <end position="21"/>
    </location>
</feature>